<feature type="region of interest" description="Disordered" evidence="21">
    <location>
        <begin position="1793"/>
        <end position="1872"/>
    </location>
</feature>
<dbReference type="GO" id="GO:0005730">
    <property type="term" value="C:nucleolus"/>
    <property type="evidence" value="ECO:0007669"/>
    <property type="project" value="UniProtKB-SubCell"/>
</dbReference>
<dbReference type="PANTHER" id="PTHR12858">
    <property type="entry name" value="RIBOSOME BIOGENESIS PROTEIN"/>
    <property type="match status" value="1"/>
</dbReference>
<feature type="compositionally biased region" description="Basic and acidic residues" evidence="21">
    <location>
        <begin position="1594"/>
        <end position="1609"/>
    </location>
</feature>
<feature type="region of interest" description="Disordered" evidence="21">
    <location>
        <begin position="1478"/>
        <end position="1504"/>
    </location>
</feature>
<dbReference type="Gene3D" id="3.40.50.11840">
    <property type="entry name" value="Diphthamide synthesis DPH1/DPH2 domain 1"/>
    <property type="match status" value="1"/>
</dbReference>
<evidence type="ECO:0000256" key="4">
    <source>
        <dbReference type="ARBA" id="ARBA00010173"/>
    </source>
</evidence>
<evidence type="ECO:0000256" key="12">
    <source>
        <dbReference type="ARBA" id="ARBA00023014"/>
    </source>
</evidence>
<dbReference type="InterPro" id="IPR030387">
    <property type="entry name" value="G_Bms1/Tsr1_dom"/>
</dbReference>
<dbReference type="SFLD" id="SFLDS00032">
    <property type="entry name" value="Radical_SAM_3-amino-3-carboxyp"/>
    <property type="match status" value="1"/>
</dbReference>
<evidence type="ECO:0000256" key="19">
    <source>
        <dbReference type="ARBA" id="ARBA00040070"/>
    </source>
</evidence>
<evidence type="ECO:0000256" key="17">
    <source>
        <dbReference type="ARBA" id="ARBA00037087"/>
    </source>
</evidence>
<dbReference type="GO" id="GO:0030688">
    <property type="term" value="C:preribosome, small subunit precursor"/>
    <property type="evidence" value="ECO:0007669"/>
    <property type="project" value="TreeGrafter"/>
</dbReference>
<feature type="compositionally biased region" description="Polar residues" evidence="21">
    <location>
        <begin position="1804"/>
        <end position="1843"/>
    </location>
</feature>
<dbReference type="GO" id="GO:0051536">
    <property type="term" value="F:iron-sulfur cluster binding"/>
    <property type="evidence" value="ECO:0007669"/>
    <property type="project" value="UniProtKB-KW"/>
</dbReference>
<sequence length="2096" mass="228675">MDAYMAAYMDACMAAYMDAFTEADAVVMGDVTYGACCVDDFTARALGADFMVHYGHSCLIPIDSTAGIKMLYVFVDIQLDTAHFLDTVQYNFPPGQSLALVSTIQFVAALQSVSIAMKQTYDVLVPQCRPLSPGEILGCTSPRLERPVNALIYLGDGRFHLESIMIANPDVPAYRYDPYSKVFSREYYDHKAMRETRQKAIEQARSGQRWGLILGTLGRQGSPKVLEPSLFRHLESKLESLGKTYNRVMLSEIFPSKLDLLPDVDVSEYGQCLEEVAIGGCSRGGERDSESIVAHKTALGELESRLGARGAAVALQQVEWQEVYPMDYYANQSLGPWAVNHRDNQPPRPTHRQAKPNQKVSFKTKAQSWPLGVLNPATRVSFESGEEGAGGDNSLQYCRVSVMGLTKKQRRDQKKIDRRHKAGQLRRNKRDLVLTQKRSLGSRDGPPHLVAVVALHDGVDTEAVTRLLRGERAGGLVQEKAGVTGVPDSFGLVIPRFKQRFIFVNPGRVDLHSLLDLAKVADSLLFVLDCTVGWDSYGDYCLSCLFAQGLPSHVLVCQGLSALAVKKQLECKRALQRVAETRFPGARLCPLDTEDEATLLLRHLGAQKQKKLGFRSRRPHLLAQHASYTPHPSEGAKGTGTLCVSGYVRGRPLQVNRLVHIVGHGDFQLARVDAPPDPLPLIFSTQTKHEKGEVEMQLPTAVRSALANMPLKDYRALAREADKFFSAGRQSSGAALGPAHNDSTLPVDAVAITGTTATTQQQGVGKRQGRRSLAAMSVGPKVSTPLLGADFLCANSLLMDVKNRRLVNAETFTSLPLTEPTFSSASTKHGALQEFLGMGIPPKKAIDWSKEMDRAFSATKGALANAQRQLAFISEFTTDIRHVAGKDNRVADCLSRAIVGALQDIAFDDAGNTLLCVLTTCTWTWTAPKEDLQCSSAELVYGQPLRRTALLDSARAFAPVPTSQHVLMNSGGTDVAATSGTYIYNSPPTDGGQDVNGAVVRVLMDADPSLRESLQTEAEVDPMDGEQTWPTDSELLEAEEARKNKKVMKVPKGTSSYQAAWILDDGEENGESEDDDDDDDDEEDNDGTMMEGMEGEEDSASQDAGSGCASDSEEEIEEEEEAEEGEELRRYREARANDLFPDEVDTPIDMPARIRVSVPHRGTPLENLPPDYSRIFQFQNFEHSRRRVLAEASQEEEGAMVGWYVTLHIEDVPPSVMESFRTGKPLVLVSLLPYEQKMSVMHMLVRRHPANTEPIKSKQELVFQCGFRRFRACPIFSQHTSADKHKMERFLPAGNPTVVSVYAPITFPTAGGAPLQTEPRRRGVVVGEVGSEEYWDTPRTQNLVATGCLLGCNPQRVMLKRIVLSGHPFKINRHSAVVRYMFFTRVAFSLCRLSFGYSLNLTVCLPLSPPEDILWFKPVELRTKWGRKGHIKEALGTHGHMKCVFENQLGSQDTVLMNLYKRVFPRWTYDPYVPLPSGEQGDENEDKDKFVRPDPDTLSGRRPGSRPLILHRSLCLLSGFLSVAACPSLLTTAASCSRRHRHPVPHHHCRHIWTPYARIPLLQAMEEACADIDAASVQGTWSNRGASSQIPYSPKERRTPQPSVSKDEVNPTAIGTQGEENPTAIGEENPTAIGIQGEENPTAIGIKGWKNHTAIGIQGEENPTAIDTQGENPTAIDTQGEENPTAIGTQGEENLTAIGTQGEENPTTIGTQGEEKPTAIGIQGRGWKSPTAIGTQGEENLTVIGIQGWKNPTAIGIQGENPTAIDTQGENPTAIGIQVNENLTAIGENPTAISTQGEEKPTAIGTQGEENPTAIGTQGEENPTAIGTQGEENPTAIGTQGEENPTAIGIQGRGENPTAIGIQGEEKPTATGLGCGAGNLPGQEALSSRADRLIAAALGKLARLRGRRRRSGGCPCAVSGWLPVQMHRQTVMVRLLEGSSSDTDWDELVKMANEMVEEPCADCLTLRGRLSLQPLLLFLPLQKLLPALSGPLRSTSPSLGPSALPATLWAPPLYQPLSGPLRSTSPSLDPSTLPDTLWAPPLYQPLTGPLCSTIPSLVLSSLLPLSSFFFWMSSYTLSYSYTVLSCSNAFCISSRV</sequence>
<evidence type="ECO:0000256" key="11">
    <source>
        <dbReference type="ARBA" id="ARBA00023004"/>
    </source>
</evidence>
<evidence type="ECO:0000256" key="15">
    <source>
        <dbReference type="ARBA" id="ARBA00032574"/>
    </source>
</evidence>
<dbReference type="InterPro" id="IPR042265">
    <property type="entry name" value="DPH1/DPH2_3"/>
</dbReference>
<dbReference type="SMART" id="SM00785">
    <property type="entry name" value="AARP2CN"/>
    <property type="match status" value="1"/>
</dbReference>
<dbReference type="NCBIfam" id="TIGR00322">
    <property type="entry name" value="diphth2_R"/>
    <property type="match status" value="1"/>
</dbReference>
<comment type="caution">
    <text evidence="23">The sequence shown here is derived from an EMBL/GenBank/DDBJ whole genome shotgun (WGS) entry which is preliminary data.</text>
</comment>
<evidence type="ECO:0000256" key="13">
    <source>
        <dbReference type="ARBA" id="ARBA00023242"/>
    </source>
</evidence>
<keyword evidence="7" id="KW-0690">Ribosome biogenesis</keyword>
<keyword evidence="8" id="KW-0808">Transferase</keyword>
<feature type="compositionally biased region" description="Basic and acidic residues" evidence="21">
    <location>
        <begin position="1486"/>
        <end position="1495"/>
    </location>
</feature>
<reference evidence="23" key="1">
    <citation type="journal article" date="2023" name="Science">
        <title>Genome structures resolve the early diversification of teleost fishes.</title>
        <authorList>
            <person name="Parey E."/>
            <person name="Louis A."/>
            <person name="Montfort J."/>
            <person name="Bouchez O."/>
            <person name="Roques C."/>
            <person name="Iampietro C."/>
            <person name="Lluch J."/>
            <person name="Castinel A."/>
            <person name="Donnadieu C."/>
            <person name="Desvignes T."/>
            <person name="Floi Bucao C."/>
            <person name="Jouanno E."/>
            <person name="Wen M."/>
            <person name="Mejri S."/>
            <person name="Dirks R."/>
            <person name="Jansen H."/>
            <person name="Henkel C."/>
            <person name="Chen W.J."/>
            <person name="Zahm M."/>
            <person name="Cabau C."/>
            <person name="Klopp C."/>
            <person name="Thompson A.W."/>
            <person name="Robinson-Rechavi M."/>
            <person name="Braasch I."/>
            <person name="Lecointre G."/>
            <person name="Bobe J."/>
            <person name="Postlethwait J.H."/>
            <person name="Berthelot C."/>
            <person name="Roest Crollius H."/>
            <person name="Guiguen Y."/>
        </authorList>
    </citation>
    <scope>NUCLEOTIDE SEQUENCE</scope>
    <source>
        <strain evidence="23">WJC10195</strain>
    </source>
</reference>
<evidence type="ECO:0000256" key="18">
    <source>
        <dbReference type="ARBA" id="ARBA00038288"/>
    </source>
</evidence>
<evidence type="ECO:0000313" key="24">
    <source>
        <dbReference type="Proteomes" id="UP001152622"/>
    </source>
</evidence>
<keyword evidence="12" id="KW-0411">Iron-sulfur</keyword>
<comment type="function">
    <text evidence="17">Required during maturation of the 40S ribosomal subunit in the nucleolus.</text>
</comment>
<dbReference type="GO" id="GO:0034511">
    <property type="term" value="F:U3 snoRNA binding"/>
    <property type="evidence" value="ECO:0007669"/>
    <property type="project" value="TreeGrafter"/>
</dbReference>
<comment type="pathway">
    <text evidence="3">Protein modification; peptidyl-diphthamide biosynthesis.</text>
</comment>
<evidence type="ECO:0000259" key="22">
    <source>
        <dbReference type="PROSITE" id="PS51714"/>
    </source>
</evidence>
<proteinExistence type="inferred from homology"/>
<feature type="region of interest" description="Disordered" evidence="21">
    <location>
        <begin position="1063"/>
        <end position="1128"/>
    </location>
</feature>
<dbReference type="Pfam" id="PF22298">
    <property type="entry name" value="Tsr1_G-like"/>
    <property type="match status" value="1"/>
</dbReference>
<keyword evidence="13" id="KW-0539">Nucleus</keyword>
<evidence type="ECO:0000256" key="8">
    <source>
        <dbReference type="ARBA" id="ARBA00022679"/>
    </source>
</evidence>
<dbReference type="GO" id="GO:0005525">
    <property type="term" value="F:GTP binding"/>
    <property type="evidence" value="ECO:0007669"/>
    <property type="project" value="TreeGrafter"/>
</dbReference>
<dbReference type="GO" id="GO:0003924">
    <property type="term" value="F:GTPase activity"/>
    <property type="evidence" value="ECO:0007669"/>
    <property type="project" value="TreeGrafter"/>
</dbReference>
<keyword evidence="24" id="KW-1185">Reference proteome</keyword>
<keyword evidence="11" id="KW-0408">Iron</keyword>
<dbReference type="Pfam" id="PF04950">
    <property type="entry name" value="RIBIOP_C"/>
    <property type="match status" value="2"/>
</dbReference>
<comment type="similarity">
    <text evidence="4">Belongs to the DPH1/DPH2 family. DPH1 subfamily.</text>
</comment>
<evidence type="ECO:0000256" key="5">
    <source>
        <dbReference type="ARBA" id="ARBA00012221"/>
    </source>
</evidence>
<feature type="region of interest" description="Disordered" evidence="21">
    <location>
        <begin position="1582"/>
        <end position="1628"/>
    </location>
</feature>
<feature type="compositionally biased region" description="Polar residues" evidence="21">
    <location>
        <begin position="1582"/>
        <end position="1591"/>
    </location>
</feature>
<dbReference type="GO" id="GO:0000479">
    <property type="term" value="P:endonucleolytic cleavage of tricistronic rRNA transcript (SSU-rRNA, 5.8S rRNA, LSU-rRNA)"/>
    <property type="evidence" value="ECO:0007669"/>
    <property type="project" value="TreeGrafter"/>
</dbReference>
<dbReference type="FunFam" id="3.40.50.11840:FF:000020">
    <property type="entry name" value="2-(3-amino-3-carboxypropyl)histidine synthase subunit 1"/>
    <property type="match status" value="1"/>
</dbReference>
<dbReference type="GO" id="GO:0017183">
    <property type="term" value="P:protein histidyl modification to diphthamide"/>
    <property type="evidence" value="ECO:0007669"/>
    <property type="project" value="InterPro"/>
</dbReference>
<evidence type="ECO:0000256" key="9">
    <source>
        <dbReference type="ARBA" id="ARBA00022691"/>
    </source>
</evidence>
<evidence type="ECO:0000256" key="3">
    <source>
        <dbReference type="ARBA" id="ARBA00005156"/>
    </source>
</evidence>
<dbReference type="GO" id="GO:0090560">
    <property type="term" value="F:2-(3-amino-3-carboxypropyl)histidine synthase activity"/>
    <property type="evidence" value="ECO:0007669"/>
    <property type="project" value="UniProtKB-EC"/>
</dbReference>
<evidence type="ECO:0000256" key="20">
    <source>
        <dbReference type="ARBA" id="ARBA00048403"/>
    </source>
</evidence>
<evidence type="ECO:0000256" key="21">
    <source>
        <dbReference type="SAM" id="MobiDB-lite"/>
    </source>
</evidence>
<dbReference type="InterPro" id="IPR042264">
    <property type="entry name" value="DPH1/DPH2_2"/>
</dbReference>
<dbReference type="InterPro" id="IPR012948">
    <property type="entry name" value="AARP2CN"/>
</dbReference>
<dbReference type="PANTHER" id="PTHR12858:SF1">
    <property type="entry name" value="PRE-RRNA-PROCESSING PROTEIN TSR1 HOMOLOG"/>
    <property type="match status" value="1"/>
</dbReference>
<protein>
    <recommendedName>
        <fullName evidence="6">2-(3-amino-3-carboxypropyl)histidine synthase subunit 1</fullName>
        <ecNumber evidence="5">2.5.1.108</ecNumber>
    </recommendedName>
    <alternativeName>
        <fullName evidence="15">Diphthamide biosynthesis protein 1</fullName>
    </alternativeName>
    <alternativeName>
        <fullName evidence="16">Diphtheria toxin resistance protein 1</fullName>
    </alternativeName>
    <alternativeName>
        <fullName evidence="19">Pre-rRNA-processing protein TSR1 homolog</fullName>
    </alternativeName>
    <alternativeName>
        <fullName evidence="14">S-adenosyl-L-methionine:L-histidine 3-amino-3-carboxypropyltransferase 1</fullName>
    </alternativeName>
</protein>
<feature type="region of interest" description="Disordered" evidence="21">
    <location>
        <begin position="341"/>
        <end position="360"/>
    </location>
</feature>
<dbReference type="SMART" id="SM01362">
    <property type="entry name" value="DUF663"/>
    <property type="match status" value="1"/>
</dbReference>
<organism evidence="23 24">
    <name type="scientific">Synaphobranchus kaupii</name>
    <name type="common">Kaup's arrowtooth eel</name>
    <dbReference type="NCBI Taxonomy" id="118154"/>
    <lineage>
        <taxon>Eukaryota</taxon>
        <taxon>Metazoa</taxon>
        <taxon>Chordata</taxon>
        <taxon>Craniata</taxon>
        <taxon>Vertebrata</taxon>
        <taxon>Euteleostomi</taxon>
        <taxon>Actinopterygii</taxon>
        <taxon>Neopterygii</taxon>
        <taxon>Teleostei</taxon>
        <taxon>Anguilliformes</taxon>
        <taxon>Synaphobranchidae</taxon>
        <taxon>Synaphobranchus</taxon>
    </lineage>
</organism>
<dbReference type="Pfam" id="PF01866">
    <property type="entry name" value="Diphthamide_syn"/>
    <property type="match status" value="1"/>
</dbReference>
<dbReference type="GO" id="GO:0000462">
    <property type="term" value="P:maturation of SSU-rRNA from tricistronic rRNA transcript (SSU-rRNA, 5.8S rRNA, LSU-rRNA)"/>
    <property type="evidence" value="ECO:0007669"/>
    <property type="project" value="TreeGrafter"/>
</dbReference>
<evidence type="ECO:0000256" key="6">
    <source>
        <dbReference type="ARBA" id="ARBA00021915"/>
    </source>
</evidence>
<comment type="catalytic activity">
    <reaction evidence="20">
        <text>L-histidyl-[translation elongation factor 2] + S-adenosyl-L-methionine = 2-[(3S)-amino-3-carboxypropyl]-L-histidyl-[translation elongation factor 2] + S-methyl-5'-thioadenosine + H(+)</text>
        <dbReference type="Rhea" id="RHEA:36783"/>
        <dbReference type="Rhea" id="RHEA-COMP:9748"/>
        <dbReference type="Rhea" id="RHEA-COMP:9749"/>
        <dbReference type="ChEBI" id="CHEBI:15378"/>
        <dbReference type="ChEBI" id="CHEBI:17509"/>
        <dbReference type="ChEBI" id="CHEBI:29979"/>
        <dbReference type="ChEBI" id="CHEBI:59789"/>
        <dbReference type="ChEBI" id="CHEBI:73995"/>
        <dbReference type="EC" id="2.5.1.108"/>
    </reaction>
</comment>
<comment type="similarity">
    <text evidence="18">Belongs to the TRAFAC class translation factor GTPase superfamily. Bms1-like GTPase family. TSR1 subfamily.</text>
</comment>
<dbReference type="OrthoDB" id="119302at2759"/>
<gene>
    <name evidence="23" type="ORF">SKAU_G00092650</name>
</gene>
<dbReference type="InterPro" id="IPR007034">
    <property type="entry name" value="BMS1_TSR1_C"/>
</dbReference>
<evidence type="ECO:0000256" key="10">
    <source>
        <dbReference type="ARBA" id="ARBA00022723"/>
    </source>
</evidence>
<feature type="compositionally biased region" description="Acidic residues" evidence="21">
    <location>
        <begin position="1064"/>
        <end position="1086"/>
    </location>
</feature>
<evidence type="ECO:0000256" key="2">
    <source>
        <dbReference type="ARBA" id="ARBA00004604"/>
    </source>
</evidence>
<evidence type="ECO:0000256" key="16">
    <source>
        <dbReference type="ARBA" id="ARBA00032789"/>
    </source>
</evidence>
<dbReference type="Pfam" id="PF08142">
    <property type="entry name" value="AARP2CN"/>
    <property type="match status" value="1"/>
</dbReference>
<name>A0A9Q1FX57_SYNKA</name>
<accession>A0A9Q1FX57</accession>
<dbReference type="GO" id="GO:0046872">
    <property type="term" value="F:metal ion binding"/>
    <property type="evidence" value="ECO:0007669"/>
    <property type="project" value="UniProtKB-KW"/>
</dbReference>
<dbReference type="EMBL" id="JAINUF010000003">
    <property type="protein sequence ID" value="KAJ8369237.1"/>
    <property type="molecule type" value="Genomic_DNA"/>
</dbReference>
<dbReference type="Gene3D" id="3.40.50.11860">
    <property type="entry name" value="Diphthamide synthesis DPH1/DPH2 domain 3"/>
    <property type="match status" value="1"/>
</dbReference>
<evidence type="ECO:0000256" key="7">
    <source>
        <dbReference type="ARBA" id="ARBA00022517"/>
    </source>
</evidence>
<dbReference type="InterPro" id="IPR039761">
    <property type="entry name" value="Bms1/Tsr1"/>
</dbReference>
<evidence type="ECO:0000256" key="14">
    <source>
        <dbReference type="ARBA" id="ARBA00031690"/>
    </source>
</evidence>
<dbReference type="InterPro" id="IPR016435">
    <property type="entry name" value="DPH1/DPH2"/>
</dbReference>
<dbReference type="PROSITE" id="PS51714">
    <property type="entry name" value="G_BMS1"/>
    <property type="match status" value="1"/>
</dbReference>
<keyword evidence="9" id="KW-0949">S-adenosyl-L-methionine</keyword>
<comment type="cofactor">
    <cofactor evidence="1">
        <name>[4Fe-4S] cluster</name>
        <dbReference type="ChEBI" id="CHEBI:49883"/>
    </cofactor>
</comment>
<evidence type="ECO:0000313" key="23">
    <source>
        <dbReference type="EMBL" id="KAJ8369237.1"/>
    </source>
</evidence>
<evidence type="ECO:0000256" key="1">
    <source>
        <dbReference type="ARBA" id="ARBA00001966"/>
    </source>
</evidence>
<feature type="domain" description="Bms1-type G" evidence="22">
    <location>
        <begin position="446"/>
        <end position="610"/>
    </location>
</feature>
<keyword evidence="10" id="KW-0479">Metal-binding</keyword>
<comment type="subcellular location">
    <subcellularLocation>
        <location evidence="2">Nucleus</location>
        <location evidence="2">Nucleolus</location>
    </subcellularLocation>
</comment>
<dbReference type="Gene3D" id="3.40.50.11850">
    <property type="entry name" value="Diphthamide synthesis DPH1/DPH2 domain 2"/>
    <property type="match status" value="1"/>
</dbReference>
<feature type="compositionally biased region" description="Acidic residues" evidence="21">
    <location>
        <begin position="1111"/>
        <end position="1126"/>
    </location>
</feature>
<dbReference type="FunFam" id="3.40.50.11850:FF:000001">
    <property type="entry name" value="2-(3-amino-3-carboxypropyl)histidine synthase subunit 1"/>
    <property type="match status" value="1"/>
</dbReference>
<dbReference type="Proteomes" id="UP001152622">
    <property type="component" value="Chromosome 3"/>
</dbReference>
<dbReference type="InterPro" id="IPR042263">
    <property type="entry name" value="DPH1/DPH2_1"/>
</dbReference>
<dbReference type="EC" id="2.5.1.108" evidence="5"/>